<protein>
    <submittedName>
        <fullName evidence="1">Uncharacterized protein</fullName>
    </submittedName>
</protein>
<accession>A0AAV3ZFT5</accession>
<keyword evidence="2" id="KW-1185">Reference proteome</keyword>
<sequence length="115" mass="13285">MNWGGNESSVFHFSLSKSFNFKTIYPTTHPHSTYSRYPRWPVSNKRLTTAATAHLSLWLSYFCDACQHQQKAECCNYSPFEAKNKGKQSKEKTLTKPRLTLLNNACYVINWIEAS</sequence>
<dbReference type="AlphaFoldDB" id="A0AAV3ZFT5"/>
<dbReference type="Proteomes" id="UP000735302">
    <property type="component" value="Unassembled WGS sequence"/>
</dbReference>
<evidence type="ECO:0000313" key="2">
    <source>
        <dbReference type="Proteomes" id="UP000735302"/>
    </source>
</evidence>
<proteinExistence type="predicted"/>
<gene>
    <name evidence="1" type="ORF">PoB_001999600</name>
</gene>
<organism evidence="1 2">
    <name type="scientific">Plakobranchus ocellatus</name>
    <dbReference type="NCBI Taxonomy" id="259542"/>
    <lineage>
        <taxon>Eukaryota</taxon>
        <taxon>Metazoa</taxon>
        <taxon>Spiralia</taxon>
        <taxon>Lophotrochozoa</taxon>
        <taxon>Mollusca</taxon>
        <taxon>Gastropoda</taxon>
        <taxon>Heterobranchia</taxon>
        <taxon>Euthyneura</taxon>
        <taxon>Panpulmonata</taxon>
        <taxon>Sacoglossa</taxon>
        <taxon>Placobranchoidea</taxon>
        <taxon>Plakobranchidae</taxon>
        <taxon>Plakobranchus</taxon>
    </lineage>
</organism>
<name>A0AAV3ZFT5_9GAST</name>
<comment type="caution">
    <text evidence="1">The sequence shown here is derived from an EMBL/GenBank/DDBJ whole genome shotgun (WGS) entry which is preliminary data.</text>
</comment>
<evidence type="ECO:0000313" key="1">
    <source>
        <dbReference type="EMBL" id="GFN93490.1"/>
    </source>
</evidence>
<dbReference type="EMBL" id="BLXT01002349">
    <property type="protein sequence ID" value="GFN93490.1"/>
    <property type="molecule type" value="Genomic_DNA"/>
</dbReference>
<reference evidence="1 2" key="1">
    <citation type="journal article" date="2021" name="Elife">
        <title>Chloroplast acquisition without the gene transfer in kleptoplastic sea slugs, Plakobranchus ocellatus.</title>
        <authorList>
            <person name="Maeda T."/>
            <person name="Takahashi S."/>
            <person name="Yoshida T."/>
            <person name="Shimamura S."/>
            <person name="Takaki Y."/>
            <person name="Nagai Y."/>
            <person name="Toyoda A."/>
            <person name="Suzuki Y."/>
            <person name="Arimoto A."/>
            <person name="Ishii H."/>
            <person name="Satoh N."/>
            <person name="Nishiyama T."/>
            <person name="Hasebe M."/>
            <person name="Maruyama T."/>
            <person name="Minagawa J."/>
            <person name="Obokata J."/>
            <person name="Shigenobu S."/>
        </authorList>
    </citation>
    <scope>NUCLEOTIDE SEQUENCE [LARGE SCALE GENOMIC DNA]</scope>
</reference>